<gene>
    <name evidence="1" type="ORF">V5799_001021</name>
</gene>
<dbReference type="AlphaFoldDB" id="A0AAQ4D1D7"/>
<proteinExistence type="predicted"/>
<sequence>MLKAFEISAQEAACYLLGLGMSHASRVVVTANTSWPEERVRIRKSRELMDRDELDDSSTDVWCKTTKQKYEHRYEDQAVLKYAQHLASFNDNGPPRAQPAVLRYHGYSVSDVLIFMHEHVLLLHPFRREVDILYKNNFVEIYKCGSEILAVKACFSSPHIIVAEMKEICKNIINEVT</sequence>
<dbReference type="Proteomes" id="UP001321473">
    <property type="component" value="Unassembled WGS sequence"/>
</dbReference>
<organism evidence="1 2">
    <name type="scientific">Amblyomma americanum</name>
    <name type="common">Lone star tick</name>
    <dbReference type="NCBI Taxonomy" id="6943"/>
    <lineage>
        <taxon>Eukaryota</taxon>
        <taxon>Metazoa</taxon>
        <taxon>Ecdysozoa</taxon>
        <taxon>Arthropoda</taxon>
        <taxon>Chelicerata</taxon>
        <taxon>Arachnida</taxon>
        <taxon>Acari</taxon>
        <taxon>Parasitiformes</taxon>
        <taxon>Ixodida</taxon>
        <taxon>Ixodoidea</taxon>
        <taxon>Ixodidae</taxon>
        <taxon>Amblyomminae</taxon>
        <taxon>Amblyomma</taxon>
    </lineage>
</organism>
<evidence type="ECO:0000313" key="2">
    <source>
        <dbReference type="Proteomes" id="UP001321473"/>
    </source>
</evidence>
<comment type="caution">
    <text evidence="1">The sequence shown here is derived from an EMBL/GenBank/DDBJ whole genome shotgun (WGS) entry which is preliminary data.</text>
</comment>
<dbReference type="EMBL" id="JARKHS020036357">
    <property type="protein sequence ID" value="KAK8756277.1"/>
    <property type="molecule type" value="Genomic_DNA"/>
</dbReference>
<name>A0AAQ4D1D7_AMBAM</name>
<evidence type="ECO:0000313" key="1">
    <source>
        <dbReference type="EMBL" id="KAK8756277.1"/>
    </source>
</evidence>
<protein>
    <submittedName>
        <fullName evidence="1">Uncharacterized protein</fullName>
    </submittedName>
</protein>
<accession>A0AAQ4D1D7</accession>
<reference evidence="1 2" key="1">
    <citation type="journal article" date="2023" name="Arcadia Sci">
        <title>De novo assembly of a long-read Amblyomma americanum tick genome.</title>
        <authorList>
            <person name="Chou S."/>
            <person name="Poskanzer K.E."/>
            <person name="Rollins M."/>
            <person name="Thuy-Boun P.S."/>
        </authorList>
    </citation>
    <scope>NUCLEOTIDE SEQUENCE [LARGE SCALE GENOMIC DNA]</scope>
    <source>
        <strain evidence="1">F_SG_1</strain>
        <tissue evidence="1">Salivary glands</tissue>
    </source>
</reference>
<keyword evidence="2" id="KW-1185">Reference proteome</keyword>